<organism evidence="2 3">
    <name type="scientific">Sanguibacter keddieii (strain ATCC 51767 / DSM 10542 / NCFB 3025 / ST-74)</name>
    <dbReference type="NCBI Taxonomy" id="446469"/>
    <lineage>
        <taxon>Bacteria</taxon>
        <taxon>Bacillati</taxon>
        <taxon>Actinomycetota</taxon>
        <taxon>Actinomycetes</taxon>
        <taxon>Micrococcales</taxon>
        <taxon>Sanguibacteraceae</taxon>
        <taxon>Sanguibacter</taxon>
    </lineage>
</organism>
<dbReference type="eggNOG" id="ENOG50345ZZ">
    <property type="taxonomic scope" value="Bacteria"/>
</dbReference>
<dbReference type="KEGG" id="ske:Sked_26310"/>
<feature type="compositionally biased region" description="Pro residues" evidence="1">
    <location>
        <begin position="58"/>
        <end position="68"/>
    </location>
</feature>
<dbReference type="Proteomes" id="UP000000322">
    <property type="component" value="Chromosome"/>
</dbReference>
<evidence type="ECO:0000313" key="3">
    <source>
        <dbReference type="Proteomes" id="UP000000322"/>
    </source>
</evidence>
<dbReference type="STRING" id="446469.Sked_26310"/>
<keyword evidence="3" id="KW-1185">Reference proteome</keyword>
<accession>D1BKQ8</accession>
<proteinExistence type="predicted"/>
<name>D1BKQ8_SANKS</name>
<evidence type="ECO:0000313" key="2">
    <source>
        <dbReference type="EMBL" id="ACZ22535.1"/>
    </source>
</evidence>
<sequence>MTKRELNQNTAAVLDSVTATDDLVVTERGTPRWRVSTVRDHDTTLARLEREGRYVPPAVTPAPWPDHPGGPSYTVEQVDDLLDEMRGDH</sequence>
<dbReference type="EMBL" id="CP001819">
    <property type="protein sequence ID" value="ACZ22535.1"/>
    <property type="molecule type" value="Genomic_DNA"/>
</dbReference>
<dbReference type="HOGENOM" id="CLU_2452877_0_0_11"/>
<protein>
    <recommendedName>
        <fullName evidence="4">Prevent-host-death family protein</fullName>
    </recommendedName>
</protein>
<evidence type="ECO:0008006" key="4">
    <source>
        <dbReference type="Google" id="ProtNLM"/>
    </source>
</evidence>
<reference evidence="2 3" key="1">
    <citation type="journal article" date="2009" name="Stand. Genomic Sci.">
        <title>Complete genome sequence of Sanguibacter keddieii type strain (ST-74).</title>
        <authorList>
            <person name="Ivanova N."/>
            <person name="Sikorski J."/>
            <person name="Sims D."/>
            <person name="Brettin T."/>
            <person name="Detter J.C."/>
            <person name="Han C."/>
            <person name="Lapidus A."/>
            <person name="Copeland A."/>
            <person name="Glavina Del Rio T."/>
            <person name="Nolan M."/>
            <person name="Chen F."/>
            <person name="Lucas S."/>
            <person name="Tice H."/>
            <person name="Cheng J.F."/>
            <person name="Bruce D."/>
            <person name="Goodwin L."/>
            <person name="Pitluck S."/>
            <person name="Pati A."/>
            <person name="Mavromatis K."/>
            <person name="Chen A."/>
            <person name="Palaniappan K."/>
            <person name="D'haeseleer P."/>
            <person name="Chain P."/>
            <person name="Bristow J."/>
            <person name="Eisen J.A."/>
            <person name="Markowitz V."/>
            <person name="Hugenholtz P."/>
            <person name="Goker M."/>
            <person name="Pukall R."/>
            <person name="Klenk H.P."/>
            <person name="Kyrpides N.C."/>
        </authorList>
    </citation>
    <scope>NUCLEOTIDE SEQUENCE [LARGE SCALE GENOMIC DNA]</scope>
    <source>
        <strain evidence="3">ATCC 51767 / DSM 10542 / NCFB 3025 / ST-74</strain>
    </source>
</reference>
<feature type="region of interest" description="Disordered" evidence="1">
    <location>
        <begin position="56"/>
        <end position="75"/>
    </location>
</feature>
<evidence type="ECO:0000256" key="1">
    <source>
        <dbReference type="SAM" id="MobiDB-lite"/>
    </source>
</evidence>
<dbReference type="AlphaFoldDB" id="D1BKQ8"/>
<gene>
    <name evidence="2" type="ordered locus">Sked_26310</name>
</gene>